<evidence type="ECO:0000313" key="6">
    <source>
        <dbReference type="Proteomes" id="UP000600171"/>
    </source>
</evidence>
<dbReference type="Pfam" id="PF07729">
    <property type="entry name" value="FCD"/>
    <property type="match status" value="1"/>
</dbReference>
<keyword evidence="2" id="KW-0238">DNA-binding</keyword>
<name>A0A917IPE4_9MICC</name>
<dbReference type="GO" id="GO:0003700">
    <property type="term" value="F:DNA-binding transcription factor activity"/>
    <property type="evidence" value="ECO:0007669"/>
    <property type="project" value="InterPro"/>
</dbReference>
<gene>
    <name evidence="5" type="ORF">GCM10007359_07090</name>
</gene>
<sequence>MNDGALVPGCKLSEQKISAELGISRNTLRQAFTVLSAQNLVEQIPNRGVFVASPDKEQISELMVMRLALESTAIELSGPGEKPAIRAVIEKARQARAAGSVSAMASANQDFHRLLVAQAGSLRLDTLMSSALAEMRLLFFSFVTVVDFHAQFVDLNAELLELIEAGEKVAAQKALRSYLAKSSDYFMANL</sequence>
<dbReference type="Proteomes" id="UP000600171">
    <property type="component" value="Unassembled WGS sequence"/>
</dbReference>
<dbReference type="SMART" id="SM00345">
    <property type="entry name" value="HTH_GNTR"/>
    <property type="match status" value="1"/>
</dbReference>
<dbReference type="PRINTS" id="PR00035">
    <property type="entry name" value="HTHGNTR"/>
</dbReference>
<dbReference type="InterPro" id="IPR000524">
    <property type="entry name" value="Tscrpt_reg_HTH_GntR"/>
</dbReference>
<dbReference type="InterPro" id="IPR011711">
    <property type="entry name" value="GntR_C"/>
</dbReference>
<dbReference type="PANTHER" id="PTHR43537">
    <property type="entry name" value="TRANSCRIPTIONAL REGULATOR, GNTR FAMILY"/>
    <property type="match status" value="1"/>
</dbReference>
<dbReference type="InterPro" id="IPR008920">
    <property type="entry name" value="TF_FadR/GntR_C"/>
</dbReference>
<evidence type="ECO:0000259" key="4">
    <source>
        <dbReference type="PROSITE" id="PS50949"/>
    </source>
</evidence>
<proteinExistence type="predicted"/>
<dbReference type="SMART" id="SM00895">
    <property type="entry name" value="FCD"/>
    <property type="match status" value="1"/>
</dbReference>
<dbReference type="PROSITE" id="PS50949">
    <property type="entry name" value="HTH_GNTR"/>
    <property type="match status" value="1"/>
</dbReference>
<dbReference type="SUPFAM" id="SSF48008">
    <property type="entry name" value="GntR ligand-binding domain-like"/>
    <property type="match status" value="1"/>
</dbReference>
<keyword evidence="1" id="KW-0805">Transcription regulation</keyword>
<dbReference type="AlphaFoldDB" id="A0A917IPE4"/>
<evidence type="ECO:0000256" key="3">
    <source>
        <dbReference type="ARBA" id="ARBA00023163"/>
    </source>
</evidence>
<dbReference type="InterPro" id="IPR036388">
    <property type="entry name" value="WH-like_DNA-bd_sf"/>
</dbReference>
<dbReference type="InterPro" id="IPR036390">
    <property type="entry name" value="WH_DNA-bd_sf"/>
</dbReference>
<keyword evidence="3" id="KW-0804">Transcription</keyword>
<dbReference type="CDD" id="cd07377">
    <property type="entry name" value="WHTH_GntR"/>
    <property type="match status" value="1"/>
</dbReference>
<accession>A0A917IPE4</accession>
<dbReference type="SUPFAM" id="SSF46785">
    <property type="entry name" value="Winged helix' DNA-binding domain"/>
    <property type="match status" value="1"/>
</dbReference>
<dbReference type="Pfam" id="PF00392">
    <property type="entry name" value="GntR"/>
    <property type="match status" value="1"/>
</dbReference>
<dbReference type="GO" id="GO:0003677">
    <property type="term" value="F:DNA binding"/>
    <property type="evidence" value="ECO:0007669"/>
    <property type="project" value="UniProtKB-KW"/>
</dbReference>
<comment type="caution">
    <text evidence="5">The sequence shown here is derived from an EMBL/GenBank/DDBJ whole genome shotgun (WGS) entry which is preliminary data.</text>
</comment>
<protein>
    <submittedName>
        <fullName evidence="5">GntR family transcriptional regulator</fullName>
    </submittedName>
</protein>
<dbReference type="Gene3D" id="1.20.120.530">
    <property type="entry name" value="GntR ligand-binding domain-like"/>
    <property type="match status" value="1"/>
</dbReference>
<evidence type="ECO:0000256" key="1">
    <source>
        <dbReference type="ARBA" id="ARBA00023015"/>
    </source>
</evidence>
<evidence type="ECO:0000256" key="2">
    <source>
        <dbReference type="ARBA" id="ARBA00023125"/>
    </source>
</evidence>
<evidence type="ECO:0000313" key="5">
    <source>
        <dbReference type="EMBL" id="GGH59669.1"/>
    </source>
</evidence>
<dbReference type="PANTHER" id="PTHR43537:SF45">
    <property type="entry name" value="GNTR FAMILY REGULATORY PROTEIN"/>
    <property type="match status" value="1"/>
</dbReference>
<reference evidence="5 6" key="1">
    <citation type="journal article" date="2014" name="Int. J. Syst. Evol. Microbiol.">
        <title>Complete genome sequence of Corynebacterium casei LMG S-19264T (=DSM 44701T), isolated from a smear-ripened cheese.</title>
        <authorList>
            <consortium name="US DOE Joint Genome Institute (JGI-PGF)"/>
            <person name="Walter F."/>
            <person name="Albersmeier A."/>
            <person name="Kalinowski J."/>
            <person name="Ruckert C."/>
        </authorList>
    </citation>
    <scope>NUCLEOTIDE SEQUENCE [LARGE SCALE GENOMIC DNA]</scope>
    <source>
        <strain evidence="5 6">CCM 8669</strain>
    </source>
</reference>
<keyword evidence="6" id="KW-1185">Reference proteome</keyword>
<feature type="domain" description="HTH gntR-type" evidence="4">
    <location>
        <begin position="1"/>
        <end position="54"/>
    </location>
</feature>
<dbReference type="Gene3D" id="1.10.10.10">
    <property type="entry name" value="Winged helix-like DNA-binding domain superfamily/Winged helix DNA-binding domain"/>
    <property type="match status" value="1"/>
</dbReference>
<dbReference type="EMBL" id="BMDC01000001">
    <property type="protein sequence ID" value="GGH59669.1"/>
    <property type="molecule type" value="Genomic_DNA"/>
</dbReference>
<organism evidence="5 6">
    <name type="scientific">Rothia aerolata</name>
    <dbReference type="NCBI Taxonomy" id="1812262"/>
    <lineage>
        <taxon>Bacteria</taxon>
        <taxon>Bacillati</taxon>
        <taxon>Actinomycetota</taxon>
        <taxon>Actinomycetes</taxon>
        <taxon>Micrococcales</taxon>
        <taxon>Micrococcaceae</taxon>
        <taxon>Rothia</taxon>
    </lineage>
</organism>